<feature type="signal peptide" evidence="1">
    <location>
        <begin position="1"/>
        <end position="19"/>
    </location>
</feature>
<dbReference type="SUPFAM" id="SSF101874">
    <property type="entry name" value="YceI-like"/>
    <property type="match status" value="1"/>
</dbReference>
<evidence type="ECO:0000259" key="2">
    <source>
        <dbReference type="SMART" id="SM00867"/>
    </source>
</evidence>
<evidence type="ECO:0000256" key="1">
    <source>
        <dbReference type="SAM" id="SignalP"/>
    </source>
</evidence>
<dbReference type="InterPro" id="IPR007372">
    <property type="entry name" value="Lipid/polyisoprenoid-bd_YceI"/>
</dbReference>
<accession>A0A1I5X2J5</accession>
<protein>
    <submittedName>
        <fullName evidence="3">Polyisoprenoid-binding protein YceI</fullName>
    </submittedName>
</protein>
<dbReference type="Proteomes" id="UP000243106">
    <property type="component" value="Unassembled WGS sequence"/>
</dbReference>
<dbReference type="PANTHER" id="PTHR34406">
    <property type="entry name" value="PROTEIN YCEI"/>
    <property type="match status" value="1"/>
</dbReference>
<evidence type="ECO:0000313" key="3">
    <source>
        <dbReference type="EMBL" id="SFQ26091.1"/>
    </source>
</evidence>
<dbReference type="Gene3D" id="2.40.128.110">
    <property type="entry name" value="Lipid/polyisoprenoid-binding, YceI-like"/>
    <property type="match status" value="1"/>
</dbReference>
<gene>
    <name evidence="3" type="ORF">SAMN05421853_10397</name>
</gene>
<dbReference type="SMART" id="SM00867">
    <property type="entry name" value="YceI"/>
    <property type="match status" value="1"/>
</dbReference>
<reference evidence="4" key="1">
    <citation type="submission" date="2016-10" db="EMBL/GenBank/DDBJ databases">
        <authorList>
            <person name="Varghese N."/>
            <person name="Submissions S."/>
        </authorList>
    </citation>
    <scope>NUCLEOTIDE SEQUENCE [LARGE SCALE GENOMIC DNA]</scope>
    <source>
        <strain evidence="4">JCM 10271</strain>
    </source>
</reference>
<feature type="chain" id="PRO_5017374348" evidence="1">
    <location>
        <begin position="20"/>
        <end position="197"/>
    </location>
</feature>
<dbReference type="InterPro" id="IPR036761">
    <property type="entry name" value="TTHA0802/YceI-like_sf"/>
</dbReference>
<keyword evidence="1" id="KW-0732">Signal</keyword>
<dbReference type="STRING" id="93684.SAMN05421853_10397"/>
<organism evidence="3 4">
    <name type="scientific">Roseivivax halotolerans</name>
    <dbReference type="NCBI Taxonomy" id="93684"/>
    <lineage>
        <taxon>Bacteria</taxon>
        <taxon>Pseudomonadati</taxon>
        <taxon>Pseudomonadota</taxon>
        <taxon>Alphaproteobacteria</taxon>
        <taxon>Rhodobacterales</taxon>
        <taxon>Roseobacteraceae</taxon>
        <taxon>Roseivivax</taxon>
    </lineage>
</organism>
<proteinExistence type="predicted"/>
<dbReference type="AlphaFoldDB" id="A0A1I5X2J5"/>
<keyword evidence="4" id="KW-1185">Reference proteome</keyword>
<feature type="domain" description="Lipid/polyisoprenoid-binding YceI-like" evidence="2">
    <location>
        <begin position="23"/>
        <end position="187"/>
    </location>
</feature>
<dbReference type="PANTHER" id="PTHR34406:SF1">
    <property type="entry name" value="PROTEIN YCEI"/>
    <property type="match status" value="1"/>
</dbReference>
<evidence type="ECO:0000313" key="4">
    <source>
        <dbReference type="Proteomes" id="UP000243106"/>
    </source>
</evidence>
<dbReference type="RefSeq" id="WP_093009823.1">
    <property type="nucleotide sequence ID" value="NZ_FOXV01000003.1"/>
</dbReference>
<sequence length="197" mass="21471">MKTLTFATALAALPLAAFAAPEEWTFDPSHSQVVFNYNHLGFSTTYGMFSGFDGTIMFDEEDPANSSVEVSFPVRSMLTGWEARFEHFMSDDFFGAEEGDMVTFTSTGIEVTGENTANITGDLSMNGVTKEVVLDTTLTQQMEHPMEGEPWVGFNATTTLLRSDFNVGMFAPYVSDEVEVFISLEASKAGEDAAAAE</sequence>
<dbReference type="EMBL" id="FOXV01000003">
    <property type="protein sequence ID" value="SFQ26091.1"/>
    <property type="molecule type" value="Genomic_DNA"/>
</dbReference>
<name>A0A1I5X2J5_9RHOB</name>
<dbReference type="Pfam" id="PF04264">
    <property type="entry name" value="YceI"/>
    <property type="match status" value="1"/>
</dbReference>